<proteinExistence type="predicted"/>
<evidence type="ECO:0000313" key="3">
    <source>
        <dbReference type="Proteomes" id="UP000095380"/>
    </source>
</evidence>
<reference evidence="2" key="2">
    <citation type="journal article" date="2020" name="Cell Host Microbe">
        <title>Functional and Genomic Variation between Human-Derived Isolates of Lachnospiraceae Reveals Inter- and Intra-Species Diversity.</title>
        <authorList>
            <person name="Sorbara M.T."/>
            <person name="Littmann E.R."/>
            <person name="Fontana E."/>
            <person name="Moody T.U."/>
            <person name="Kohout C.E."/>
            <person name="Gjonbalaj M."/>
            <person name="Eaton V."/>
            <person name="Seok R."/>
            <person name="Leiner I.M."/>
            <person name="Pamer E.G."/>
        </authorList>
    </citation>
    <scope>NUCLEOTIDE SEQUENCE</scope>
    <source>
        <strain evidence="2">MSK.10.16</strain>
    </source>
</reference>
<organism evidence="1 3">
    <name type="scientific">Dorea longicatena</name>
    <dbReference type="NCBI Taxonomy" id="88431"/>
    <lineage>
        <taxon>Bacteria</taxon>
        <taxon>Bacillati</taxon>
        <taxon>Bacillota</taxon>
        <taxon>Clostridia</taxon>
        <taxon>Lachnospirales</taxon>
        <taxon>Lachnospiraceae</taxon>
        <taxon>Dorea</taxon>
    </lineage>
</organism>
<reference evidence="1 3" key="1">
    <citation type="submission" date="2015-09" db="EMBL/GenBank/DDBJ databases">
        <authorList>
            <consortium name="Pathogen Informatics"/>
        </authorList>
    </citation>
    <scope>NUCLEOTIDE SEQUENCE [LARGE SCALE GENOMIC DNA]</scope>
    <source>
        <strain evidence="1 3">2789STDY5608851</strain>
    </source>
</reference>
<dbReference type="EMBL" id="JAAIOD010000005">
    <property type="protein sequence ID" value="NSE57558.1"/>
    <property type="molecule type" value="Genomic_DNA"/>
</dbReference>
<dbReference type="AlphaFoldDB" id="A0A174DA36"/>
<evidence type="ECO:0008006" key="4">
    <source>
        <dbReference type="Google" id="ProtNLM"/>
    </source>
</evidence>
<dbReference type="RefSeq" id="WP_022416210.1">
    <property type="nucleotide sequence ID" value="NZ_CYYM01000008.1"/>
</dbReference>
<dbReference type="Proteomes" id="UP000724058">
    <property type="component" value="Unassembled WGS sequence"/>
</dbReference>
<protein>
    <recommendedName>
        <fullName evidence="4">Phosphoenolpyruvate synthase</fullName>
    </recommendedName>
</protein>
<evidence type="ECO:0000313" key="2">
    <source>
        <dbReference type="EMBL" id="NSE57558.1"/>
    </source>
</evidence>
<sequence>MGGSRAEDIDYVVFVDSRAYYEFPYKRKPDIAHIIGDINHHFRKSNQNLLLFVPGRIGTSSPELGVPVSFAAINHFCAICEMSDSEVGYMPELSYGSHMFQDLVEAEIFYTALFDTPKTRIFNRTVFHDMPNILTEILPDCKEYEDIVKVCHTEGMHLKLYSDIQNSETVLGFES</sequence>
<evidence type="ECO:0000313" key="1">
    <source>
        <dbReference type="EMBL" id="CUO20900.1"/>
    </source>
</evidence>
<accession>A0A174DA36</accession>
<name>A0A174DA36_9FIRM</name>
<gene>
    <name evidence="1" type="ORF">ERS852408_01701</name>
    <name evidence="2" type="ORF">G4332_05390</name>
</gene>
<reference evidence="2" key="3">
    <citation type="submission" date="2020-02" db="EMBL/GenBank/DDBJ databases">
        <authorList>
            <person name="Littmann E."/>
            <person name="Sorbara M."/>
        </authorList>
    </citation>
    <scope>NUCLEOTIDE SEQUENCE</scope>
    <source>
        <strain evidence="2">MSK.10.16</strain>
    </source>
</reference>
<dbReference type="Proteomes" id="UP000095380">
    <property type="component" value="Unassembled WGS sequence"/>
</dbReference>
<dbReference type="EMBL" id="CYYM01000008">
    <property type="protein sequence ID" value="CUO20900.1"/>
    <property type="molecule type" value="Genomic_DNA"/>
</dbReference>